<organism evidence="2 3">
    <name type="scientific">Habropoda laboriosa</name>
    <dbReference type="NCBI Taxonomy" id="597456"/>
    <lineage>
        <taxon>Eukaryota</taxon>
        <taxon>Metazoa</taxon>
        <taxon>Ecdysozoa</taxon>
        <taxon>Arthropoda</taxon>
        <taxon>Hexapoda</taxon>
        <taxon>Insecta</taxon>
        <taxon>Pterygota</taxon>
        <taxon>Neoptera</taxon>
        <taxon>Endopterygota</taxon>
        <taxon>Hymenoptera</taxon>
        <taxon>Apocrita</taxon>
        <taxon>Aculeata</taxon>
        <taxon>Apoidea</taxon>
        <taxon>Anthophila</taxon>
        <taxon>Apidae</taxon>
        <taxon>Habropoda</taxon>
    </lineage>
</organism>
<dbReference type="Pfam" id="PF17906">
    <property type="entry name" value="HTH_48"/>
    <property type="match status" value="1"/>
</dbReference>
<dbReference type="EMBL" id="KQ414609">
    <property type="protein sequence ID" value="KOC69252.1"/>
    <property type="molecule type" value="Genomic_DNA"/>
</dbReference>
<dbReference type="AlphaFoldDB" id="A0A0L7RE48"/>
<feature type="domain" description="Mos1 transposase HTH" evidence="1">
    <location>
        <begin position="1"/>
        <end position="37"/>
    </location>
</feature>
<name>A0A0L7RE48_9HYME</name>
<dbReference type="Gene3D" id="1.10.10.1450">
    <property type="match status" value="1"/>
</dbReference>
<dbReference type="Proteomes" id="UP000053825">
    <property type="component" value="Unassembled WGS sequence"/>
</dbReference>
<reference evidence="2 3" key="1">
    <citation type="submission" date="2015-07" db="EMBL/GenBank/DDBJ databases">
        <title>The genome of Habropoda laboriosa.</title>
        <authorList>
            <person name="Pan H."/>
            <person name="Kapheim K."/>
        </authorList>
    </citation>
    <scope>NUCLEOTIDE SEQUENCE [LARGE SCALE GENOMIC DNA]</scope>
    <source>
        <strain evidence="2">0110345459</strain>
    </source>
</reference>
<proteinExistence type="predicted"/>
<accession>A0A0L7RE48</accession>
<gene>
    <name evidence="2" type="ORF">WH47_05915</name>
</gene>
<dbReference type="InterPro" id="IPR041426">
    <property type="entry name" value="Mos1_HTH"/>
</dbReference>
<keyword evidence="3" id="KW-1185">Reference proteome</keyword>
<protein>
    <recommendedName>
        <fullName evidence="1">Mos1 transposase HTH domain-containing protein</fullName>
    </recommendedName>
</protein>
<sequence length="65" mass="7617">RHCVLFTFELKKYAVKATKMIYSALGENVTTHKTCKNALGNVYRNLIRRTQLCIQQNGQHFQQFL</sequence>
<evidence type="ECO:0000313" key="2">
    <source>
        <dbReference type="EMBL" id="KOC69252.1"/>
    </source>
</evidence>
<evidence type="ECO:0000259" key="1">
    <source>
        <dbReference type="Pfam" id="PF17906"/>
    </source>
</evidence>
<evidence type="ECO:0000313" key="3">
    <source>
        <dbReference type="Proteomes" id="UP000053825"/>
    </source>
</evidence>
<feature type="non-terminal residue" evidence="2">
    <location>
        <position position="1"/>
    </location>
</feature>